<keyword evidence="2" id="KW-1185">Reference proteome</keyword>
<accession>A0A3B0PS19</accession>
<sequence>MTITNNDSRFINSKLIDTPYGLLDTDYKEHRFW</sequence>
<dbReference type="Proteomes" id="UP000257559">
    <property type="component" value="Chromosome"/>
</dbReference>
<evidence type="ECO:0000313" key="2">
    <source>
        <dbReference type="Proteomes" id="UP000257559"/>
    </source>
</evidence>
<dbReference type="EMBL" id="LS991951">
    <property type="protein sequence ID" value="SYV97445.1"/>
    <property type="molecule type" value="Genomic_DNA"/>
</dbReference>
<protein>
    <submittedName>
        <fullName evidence="1">Uncharacterized protein</fullName>
    </submittedName>
</protein>
<evidence type="ECO:0000313" key="1">
    <source>
        <dbReference type="EMBL" id="SYV97445.1"/>
    </source>
</evidence>
<reference evidence="2" key="1">
    <citation type="submission" date="2018-06" db="EMBL/GenBank/DDBJ databases">
        <authorList>
            <consortium name="Pathogen Informatics"/>
        </authorList>
    </citation>
    <scope>NUCLEOTIDE SEQUENCE [LARGE SCALE GENOMIC DNA]</scope>
    <source>
        <strain evidence="2">NCTC10132</strain>
    </source>
</reference>
<organism evidence="1 2">
    <name type="scientific">Mycoplasmopsis edwardii</name>
    <dbReference type="NCBI Taxonomy" id="53558"/>
    <lineage>
        <taxon>Bacteria</taxon>
        <taxon>Bacillati</taxon>
        <taxon>Mycoplasmatota</taxon>
        <taxon>Mycoplasmoidales</taxon>
        <taxon>Metamycoplasmataceae</taxon>
        <taxon>Mycoplasmopsis</taxon>
    </lineage>
</organism>
<dbReference type="AlphaFoldDB" id="A0A3B0PS19"/>
<gene>
    <name evidence="1" type="ORF">NCTC10132_00810</name>
</gene>
<feature type="non-terminal residue" evidence="1">
    <location>
        <position position="33"/>
    </location>
</feature>
<dbReference type="KEGG" id="medw:NCTC10132_00810"/>
<proteinExistence type="predicted"/>
<name>A0A3B0PS19_9BACT</name>